<evidence type="ECO:0000259" key="4">
    <source>
        <dbReference type="Pfam" id="PF06155"/>
    </source>
</evidence>
<dbReference type="EMBL" id="BAAAEN010000005">
    <property type="protein sequence ID" value="GAA0502377.1"/>
    <property type="molecule type" value="Genomic_DNA"/>
</dbReference>
<feature type="region of interest" description="Disordered" evidence="3">
    <location>
        <begin position="127"/>
        <end position="149"/>
    </location>
</feature>
<sequence>MESLRENNMAGLDKNTPLPTNIVVHRQSRTLEVAFDDGSSFRLPFELLRVYSPSAEVRGHGPGQETLQVGKRDVDLVSLEPVGNYAVQPTFSDGHSTGIYSWDILYALGRDQDRLWAEYLAALEAAGASRDPEPRDGMATTEVRREGKQ</sequence>
<proteinExistence type="predicted"/>
<reference evidence="5 6" key="1">
    <citation type="journal article" date="2019" name="Int. J. Syst. Evol. Microbiol.">
        <title>The Global Catalogue of Microorganisms (GCM) 10K type strain sequencing project: providing services to taxonomists for standard genome sequencing and annotation.</title>
        <authorList>
            <consortium name="The Broad Institute Genomics Platform"/>
            <consortium name="The Broad Institute Genome Sequencing Center for Infectious Disease"/>
            <person name="Wu L."/>
            <person name="Ma J."/>
        </authorList>
    </citation>
    <scope>NUCLEOTIDE SEQUENCE [LARGE SCALE GENOMIC DNA]</scope>
    <source>
        <strain evidence="5 6">JCM 14330</strain>
    </source>
</reference>
<evidence type="ECO:0000256" key="1">
    <source>
        <dbReference type="ARBA" id="ARBA00022723"/>
    </source>
</evidence>
<evidence type="ECO:0000313" key="6">
    <source>
        <dbReference type="Proteomes" id="UP001501706"/>
    </source>
</evidence>
<dbReference type="PANTHER" id="PTHR35303">
    <property type="entry name" value="OS02G0197800 PROTEIN"/>
    <property type="match status" value="1"/>
</dbReference>
<name>A0ABN1BQ38_9BURK</name>
<evidence type="ECO:0000313" key="5">
    <source>
        <dbReference type="EMBL" id="GAA0502377.1"/>
    </source>
</evidence>
<feature type="compositionally biased region" description="Basic and acidic residues" evidence="3">
    <location>
        <begin position="130"/>
        <end position="149"/>
    </location>
</feature>
<gene>
    <name evidence="5" type="ORF">GCM10009097_19050</name>
</gene>
<evidence type="ECO:0000256" key="3">
    <source>
        <dbReference type="SAM" id="MobiDB-lite"/>
    </source>
</evidence>
<comment type="caution">
    <text evidence="5">The sequence shown here is derived from an EMBL/GenBank/DDBJ whole genome shotgun (WGS) entry which is preliminary data.</text>
</comment>
<keyword evidence="6" id="KW-1185">Reference proteome</keyword>
<dbReference type="InterPro" id="IPR038492">
    <property type="entry name" value="GBBH-like_N_sf"/>
</dbReference>
<dbReference type="Gene3D" id="3.30.2020.30">
    <property type="match status" value="1"/>
</dbReference>
<keyword evidence="2" id="KW-0408">Iron</keyword>
<evidence type="ECO:0000256" key="2">
    <source>
        <dbReference type="ARBA" id="ARBA00023004"/>
    </source>
</evidence>
<dbReference type="Proteomes" id="UP001501706">
    <property type="component" value="Unassembled WGS sequence"/>
</dbReference>
<dbReference type="Pfam" id="PF06155">
    <property type="entry name" value="GBBH-like_N"/>
    <property type="match status" value="1"/>
</dbReference>
<accession>A0ABN1BQ38</accession>
<organism evidence="5 6">
    <name type="scientific">Pigmentiphaga daeguensis</name>
    <dbReference type="NCBI Taxonomy" id="414049"/>
    <lineage>
        <taxon>Bacteria</taxon>
        <taxon>Pseudomonadati</taxon>
        <taxon>Pseudomonadota</taxon>
        <taxon>Betaproteobacteria</taxon>
        <taxon>Burkholderiales</taxon>
        <taxon>Alcaligenaceae</taxon>
        <taxon>Pigmentiphaga</taxon>
    </lineage>
</organism>
<dbReference type="InterPro" id="IPR010376">
    <property type="entry name" value="GBBH-like_N"/>
</dbReference>
<protein>
    <submittedName>
        <fullName evidence="5">DUF971 domain-containing protein</fullName>
    </submittedName>
</protein>
<keyword evidence="1" id="KW-0479">Metal-binding</keyword>
<feature type="domain" description="Gamma-butyrobetaine hydroxylase-like N-terminal" evidence="4">
    <location>
        <begin position="23"/>
        <end position="106"/>
    </location>
</feature>
<dbReference type="PANTHER" id="PTHR35303:SF5">
    <property type="entry name" value="OS02G0197800 PROTEIN"/>
    <property type="match status" value="1"/>
</dbReference>